<reference evidence="2 4" key="1">
    <citation type="submission" date="2019-09" db="EMBL/GenBank/DDBJ databases">
        <authorList>
            <person name="Depoorter E."/>
        </authorList>
    </citation>
    <scope>NUCLEOTIDE SEQUENCE [LARGE SCALE GENOMIC DNA]</scope>
    <source>
        <strain evidence="2">LMG 24066</strain>
    </source>
</reference>
<evidence type="ECO:0000313" key="2">
    <source>
        <dbReference type="EMBL" id="VWC39795.1"/>
    </source>
</evidence>
<keyword evidence="5" id="KW-1185">Reference proteome</keyword>
<organism evidence="2 4">
    <name type="scientific">Burkholderia arboris</name>
    <dbReference type="NCBI Taxonomy" id="488730"/>
    <lineage>
        <taxon>Bacteria</taxon>
        <taxon>Pseudomonadati</taxon>
        <taxon>Pseudomonadota</taxon>
        <taxon>Betaproteobacteria</taxon>
        <taxon>Burkholderiales</taxon>
        <taxon>Burkholderiaceae</taxon>
        <taxon>Burkholderia</taxon>
        <taxon>Burkholderia cepacia complex</taxon>
    </lineage>
</organism>
<evidence type="ECO:0000259" key="1">
    <source>
        <dbReference type="Pfam" id="PF03537"/>
    </source>
</evidence>
<accession>A0A9Q9SQT1</accession>
<dbReference type="EMBL" id="CP109823">
    <property type="protein sequence ID" value="XAE53555.1"/>
    <property type="molecule type" value="Genomic_DNA"/>
</dbReference>
<dbReference type="EMBL" id="CABVPX010000045">
    <property type="protein sequence ID" value="VWC39795.1"/>
    <property type="molecule type" value="Genomic_DNA"/>
</dbReference>
<gene>
    <name evidence="2" type="ORF">BAR24066_06884</name>
    <name evidence="3" type="ORF">OHZ10_33535</name>
</gene>
<name>A0A9Q9SQT1_9BURK</name>
<dbReference type="InterPro" id="IPR013785">
    <property type="entry name" value="Aldolase_TIM"/>
</dbReference>
<dbReference type="Gene3D" id="3.20.20.70">
    <property type="entry name" value="Aldolase class I"/>
    <property type="match status" value="1"/>
</dbReference>
<proteinExistence type="predicted"/>
<dbReference type="Pfam" id="PF03537">
    <property type="entry name" value="Glyco_hydro_114"/>
    <property type="match status" value="1"/>
</dbReference>
<dbReference type="InterPro" id="IPR004352">
    <property type="entry name" value="GH114_TIM-barrel"/>
</dbReference>
<evidence type="ECO:0000313" key="4">
    <source>
        <dbReference type="Proteomes" id="UP000494172"/>
    </source>
</evidence>
<reference evidence="3 5" key="2">
    <citation type="submission" date="2022-10" db="EMBL/GenBank/DDBJ databases">
        <title>Genomic of Burkholderia cepacia PN-1.</title>
        <authorList>
            <person name="Yang Y."/>
            <person name="Guan H."/>
            <person name="Huang J."/>
        </authorList>
    </citation>
    <scope>NUCLEOTIDE SEQUENCE [LARGE SCALE GENOMIC DNA]</scope>
    <source>
        <strain evidence="3 5">PN-1</strain>
    </source>
</reference>
<dbReference type="InterPro" id="IPR017853">
    <property type="entry name" value="GH"/>
</dbReference>
<dbReference type="Proteomes" id="UP001448498">
    <property type="component" value="Chromosome 2"/>
</dbReference>
<evidence type="ECO:0000313" key="3">
    <source>
        <dbReference type="EMBL" id="XAE53555.1"/>
    </source>
</evidence>
<dbReference type="PANTHER" id="PTHR35273:SF2">
    <property type="entry name" value="ALPHA-GALACTOSIDASE"/>
    <property type="match status" value="1"/>
</dbReference>
<dbReference type="Proteomes" id="UP000494172">
    <property type="component" value="Unassembled WGS sequence"/>
</dbReference>
<dbReference type="AlphaFoldDB" id="A0A9Q9SQT1"/>
<dbReference type="SUPFAM" id="SSF51445">
    <property type="entry name" value="(Trans)glycosidases"/>
    <property type="match status" value="1"/>
</dbReference>
<feature type="domain" description="Glycoside-hydrolase family GH114 TIM-barrel" evidence="1">
    <location>
        <begin position="76"/>
        <end position="299"/>
    </location>
</feature>
<evidence type="ECO:0000313" key="5">
    <source>
        <dbReference type="Proteomes" id="UP001448498"/>
    </source>
</evidence>
<dbReference type="PANTHER" id="PTHR35273">
    <property type="entry name" value="ALPHA-1,4 POLYGALACTOSAMINIDASE, PUTATIVE (AFU_ORTHOLOGUE AFUA_3G07890)-RELATED"/>
    <property type="match status" value="1"/>
</dbReference>
<protein>
    <submittedName>
        <fullName evidence="2">Endo alpha-1,4 polygalactosaminidase</fullName>
    </submittedName>
</protein>
<dbReference type="RefSeq" id="WP_233464364.1">
    <property type="nucleotide sequence ID" value="NZ_CABVPX010000045.1"/>
</dbReference>
<sequence length="307" mass="33866">MATLHLFNVNPEIHPMKIARSLSVVAVMLLSIASLQGCGDGASSAPSAQALAAQSHVAAAAPASARVRWVPVASDTWQWQLRGTINTSYDVSIYDIDLFDVDPATIASLKNAGRKVVCYFSAGSSESWRSDFAKFEASDMGKKMEGWKRENWLDIRSENVRKIMQARLDRAVEKGCDGVEPDNVDGYANKTGFPLTSDDQYAYNEFLASEAHLRNLAVALKNDVDQLNRLEPSFDFAVNEQCNEHGECGKYSVFTSKNKPVLNAEYASQYHTPDGQRTLCDAASANNLRTMVLALELNDTYRFSCDK</sequence>